<comment type="caution">
    <text evidence="5">The sequence shown here is derived from an EMBL/GenBank/DDBJ whole genome shotgun (WGS) entry which is preliminary data.</text>
</comment>
<evidence type="ECO:0000313" key="6">
    <source>
        <dbReference type="Proteomes" id="UP001204320"/>
    </source>
</evidence>
<organism evidence="5 6">
    <name type="scientific">Tractidigestivibacter montrealensis</name>
    <dbReference type="NCBI Taxonomy" id="2972466"/>
    <lineage>
        <taxon>Bacteria</taxon>
        <taxon>Bacillati</taxon>
        <taxon>Actinomycetota</taxon>
        <taxon>Coriobacteriia</taxon>
        <taxon>Coriobacteriales</taxon>
        <taxon>Atopobiaceae</taxon>
        <taxon>Tractidigestivibacter</taxon>
    </lineage>
</organism>
<accession>A0ABT1Z7M8</accession>
<evidence type="ECO:0000313" key="5">
    <source>
        <dbReference type="EMBL" id="MCR9036217.1"/>
    </source>
</evidence>
<dbReference type="EMBL" id="JANSKA010000002">
    <property type="protein sequence ID" value="MCR9036217.1"/>
    <property type="molecule type" value="Genomic_DNA"/>
</dbReference>
<keyword evidence="1" id="KW-0805">Transcription regulation</keyword>
<dbReference type="Gene3D" id="1.10.10.60">
    <property type="entry name" value="Homeodomain-like"/>
    <property type="match status" value="1"/>
</dbReference>
<reference evidence="5 6" key="1">
    <citation type="submission" date="2022-08" db="EMBL/GenBank/DDBJ databases">
        <title>Tractidigestivibacter montrealensis type strain KD21.</title>
        <authorList>
            <person name="Diop K."/>
            <person name="Richard C."/>
            <person name="Routy B."/>
        </authorList>
    </citation>
    <scope>NUCLEOTIDE SEQUENCE [LARGE SCALE GENOMIC DNA]</scope>
    <source>
        <strain evidence="5 6">KD21</strain>
    </source>
</reference>
<keyword evidence="6" id="KW-1185">Reference proteome</keyword>
<dbReference type="Proteomes" id="UP001204320">
    <property type="component" value="Unassembled WGS sequence"/>
</dbReference>
<protein>
    <submittedName>
        <fullName evidence="5">Helix-turn-helix domain-containing protein</fullName>
    </submittedName>
</protein>
<keyword evidence="3" id="KW-0804">Transcription</keyword>
<dbReference type="PANTHER" id="PTHR46796">
    <property type="entry name" value="HTH-TYPE TRANSCRIPTIONAL ACTIVATOR RHAS-RELATED"/>
    <property type="match status" value="1"/>
</dbReference>
<dbReference type="SMART" id="SM00342">
    <property type="entry name" value="HTH_ARAC"/>
    <property type="match status" value="1"/>
</dbReference>
<dbReference type="InterPro" id="IPR009057">
    <property type="entry name" value="Homeodomain-like_sf"/>
</dbReference>
<gene>
    <name evidence="5" type="ORF">NVS32_04555</name>
</gene>
<dbReference type="PROSITE" id="PS01124">
    <property type="entry name" value="HTH_ARAC_FAMILY_2"/>
    <property type="match status" value="1"/>
</dbReference>
<evidence type="ECO:0000256" key="1">
    <source>
        <dbReference type="ARBA" id="ARBA00023015"/>
    </source>
</evidence>
<dbReference type="InterPro" id="IPR018060">
    <property type="entry name" value="HTH_AraC"/>
</dbReference>
<dbReference type="RefSeq" id="WP_258498880.1">
    <property type="nucleotide sequence ID" value="NZ_JANSKA010000002.1"/>
</dbReference>
<dbReference type="SUPFAM" id="SSF46689">
    <property type="entry name" value="Homeodomain-like"/>
    <property type="match status" value="1"/>
</dbReference>
<dbReference type="Pfam" id="PF12833">
    <property type="entry name" value="HTH_18"/>
    <property type="match status" value="1"/>
</dbReference>
<dbReference type="InterPro" id="IPR050204">
    <property type="entry name" value="AraC_XylS_family_regulators"/>
</dbReference>
<evidence type="ECO:0000259" key="4">
    <source>
        <dbReference type="PROSITE" id="PS01124"/>
    </source>
</evidence>
<feature type="domain" description="HTH araC/xylS-type" evidence="4">
    <location>
        <begin position="166"/>
        <end position="269"/>
    </location>
</feature>
<name>A0ABT1Z7M8_9ACTN</name>
<keyword evidence="2" id="KW-0238">DNA-binding</keyword>
<evidence type="ECO:0000256" key="3">
    <source>
        <dbReference type="ARBA" id="ARBA00023163"/>
    </source>
</evidence>
<proteinExistence type="predicted"/>
<sequence length="280" mass="29972">MTRSTKAPAGVLQPYLPLTVENYVERRLSSPAAELVYAFRSAGAGACPFAVPDGCVDLAFGIGPTDVLVTMGGTVLTAKGWDFSGEREWVGCRFRPGEAVLPAGICPADLVDADIELDPADCDGRLVDALYQASDASARMDVLTHALLSHEAARGFSTHAGSRSVRALERYVREQILAAGGAASVAALAKEAGVSTRYLRRVFVEVHGISPKQFSRFVRFQRAMGLIAREDDAAQAQALALSCGYSDQSHLVHEFDELAGVAPGKLRRMLRDSRQLTCTS</sequence>
<evidence type="ECO:0000256" key="2">
    <source>
        <dbReference type="ARBA" id="ARBA00023125"/>
    </source>
</evidence>